<dbReference type="Pfam" id="PF07738">
    <property type="entry name" value="Sad1_UNC"/>
    <property type="match status" value="1"/>
</dbReference>
<evidence type="ECO:0000256" key="3">
    <source>
        <dbReference type="ARBA" id="ARBA00022989"/>
    </source>
</evidence>
<dbReference type="InterPro" id="IPR012919">
    <property type="entry name" value="SUN_dom"/>
</dbReference>
<dbReference type="InterPro" id="IPR045119">
    <property type="entry name" value="SUN1-5"/>
</dbReference>
<evidence type="ECO:0000256" key="4">
    <source>
        <dbReference type="ARBA" id="ARBA00023136"/>
    </source>
</evidence>
<evidence type="ECO:0000256" key="5">
    <source>
        <dbReference type="SAM" id="MobiDB-lite"/>
    </source>
</evidence>
<feature type="region of interest" description="Disordered" evidence="5">
    <location>
        <begin position="440"/>
        <end position="459"/>
    </location>
</feature>
<keyword evidence="9" id="KW-1185">Reference proteome</keyword>
<evidence type="ECO:0000256" key="6">
    <source>
        <dbReference type="SAM" id="Phobius"/>
    </source>
</evidence>
<keyword evidence="3 6" id="KW-1133">Transmembrane helix</keyword>
<comment type="subcellular location">
    <subcellularLocation>
        <location evidence="1">Membrane</location>
    </subcellularLocation>
</comment>
<protein>
    <submittedName>
        <fullName evidence="8">SUN domain-containing protein</fullName>
    </submittedName>
</protein>
<dbReference type="Proteomes" id="UP000325081">
    <property type="component" value="Unassembled WGS sequence"/>
</dbReference>
<evidence type="ECO:0000313" key="9">
    <source>
        <dbReference type="Proteomes" id="UP000325081"/>
    </source>
</evidence>
<dbReference type="Gene3D" id="2.60.120.260">
    <property type="entry name" value="Galactose-binding domain-like"/>
    <property type="match status" value="1"/>
</dbReference>
<dbReference type="EMBL" id="BKCP01004905">
    <property type="protein sequence ID" value="GER34493.1"/>
    <property type="molecule type" value="Genomic_DNA"/>
</dbReference>
<sequence length="459" mass="52564">MQIPDLDLYELSDARRRAIRDHVYERSNVRGWKEPLWRLMFRMIITMTGIFVFALSVMFAGYTASMHVVWWWTGHAPICVEFPKNSTVASRCLTHLENQIGHAEMKIDESILQLRRDLEKRMAEEWGEVDLMLADMARVLDRLAQKLDDGYRKVSIGVDFDGDYAQASRGGRVLRHSEPDDVFWRWVLWWIYPRMVSVEADKMISPSFGLPGHCFALKGTSGFVDISLSAPVVPLAVTLEHQTKGTSGDDWLNAPKQCRVYGWMQGKDPVGKFVLTVFTYYVEKGHTFLVVPSMHDVMIDTIRFEFSSNHGNPSHTCIYRLSLFEYASQCYCRLIQFVRRGDRDEPPHDLVGHVQRGFWPSATSMPSRAMCSVQPGLNQFLDHLSDIVFFFSPEYFQRTHPWQASLGNSKPPELANTRPSGANLLRRLLHKSGKFAGKENISLGISRNPSNDGRLGKQR</sequence>
<name>A0A5A7PNN6_STRAF</name>
<dbReference type="GO" id="GO:0016020">
    <property type="term" value="C:membrane"/>
    <property type="evidence" value="ECO:0007669"/>
    <property type="project" value="UniProtKB-SubCell"/>
</dbReference>
<dbReference type="GO" id="GO:0043495">
    <property type="term" value="F:protein-membrane adaptor activity"/>
    <property type="evidence" value="ECO:0007669"/>
    <property type="project" value="TreeGrafter"/>
</dbReference>
<evidence type="ECO:0000313" key="8">
    <source>
        <dbReference type="EMBL" id="GER34493.1"/>
    </source>
</evidence>
<feature type="transmembrane region" description="Helical" evidence="6">
    <location>
        <begin position="39"/>
        <end position="72"/>
    </location>
</feature>
<comment type="caution">
    <text evidence="8">The sequence shown here is derived from an EMBL/GenBank/DDBJ whole genome shotgun (WGS) entry which is preliminary data.</text>
</comment>
<dbReference type="OrthoDB" id="342281at2759"/>
<dbReference type="PROSITE" id="PS51469">
    <property type="entry name" value="SUN"/>
    <property type="match status" value="1"/>
</dbReference>
<reference evidence="9" key="1">
    <citation type="journal article" date="2019" name="Curr. Biol.">
        <title>Genome Sequence of Striga asiatica Provides Insight into the Evolution of Plant Parasitism.</title>
        <authorList>
            <person name="Yoshida S."/>
            <person name="Kim S."/>
            <person name="Wafula E.K."/>
            <person name="Tanskanen J."/>
            <person name="Kim Y.M."/>
            <person name="Honaas L."/>
            <person name="Yang Z."/>
            <person name="Spallek T."/>
            <person name="Conn C.E."/>
            <person name="Ichihashi Y."/>
            <person name="Cheong K."/>
            <person name="Cui S."/>
            <person name="Der J.P."/>
            <person name="Gundlach H."/>
            <person name="Jiao Y."/>
            <person name="Hori C."/>
            <person name="Ishida J.K."/>
            <person name="Kasahara H."/>
            <person name="Kiba T."/>
            <person name="Kim M.S."/>
            <person name="Koo N."/>
            <person name="Laohavisit A."/>
            <person name="Lee Y.H."/>
            <person name="Lumba S."/>
            <person name="McCourt P."/>
            <person name="Mortimer J.C."/>
            <person name="Mutuku J.M."/>
            <person name="Nomura T."/>
            <person name="Sasaki-Sekimoto Y."/>
            <person name="Seto Y."/>
            <person name="Wang Y."/>
            <person name="Wakatake T."/>
            <person name="Sakakibara H."/>
            <person name="Demura T."/>
            <person name="Yamaguchi S."/>
            <person name="Yoneyama K."/>
            <person name="Manabe R.I."/>
            <person name="Nelson D.C."/>
            <person name="Schulman A.H."/>
            <person name="Timko M.P."/>
            <person name="dePamphilis C.W."/>
            <person name="Choi D."/>
            <person name="Shirasu K."/>
        </authorList>
    </citation>
    <scope>NUCLEOTIDE SEQUENCE [LARGE SCALE GENOMIC DNA]</scope>
    <source>
        <strain evidence="9">cv. UVA1</strain>
    </source>
</reference>
<keyword evidence="2 6" id="KW-0812">Transmembrane</keyword>
<organism evidence="8 9">
    <name type="scientific">Striga asiatica</name>
    <name type="common">Asiatic witchweed</name>
    <name type="synonym">Buchnera asiatica</name>
    <dbReference type="NCBI Taxonomy" id="4170"/>
    <lineage>
        <taxon>Eukaryota</taxon>
        <taxon>Viridiplantae</taxon>
        <taxon>Streptophyta</taxon>
        <taxon>Embryophyta</taxon>
        <taxon>Tracheophyta</taxon>
        <taxon>Spermatophyta</taxon>
        <taxon>Magnoliopsida</taxon>
        <taxon>eudicotyledons</taxon>
        <taxon>Gunneridae</taxon>
        <taxon>Pentapetalae</taxon>
        <taxon>asterids</taxon>
        <taxon>lamiids</taxon>
        <taxon>Lamiales</taxon>
        <taxon>Orobanchaceae</taxon>
        <taxon>Buchnereae</taxon>
        <taxon>Striga</taxon>
    </lineage>
</organism>
<evidence type="ECO:0000256" key="1">
    <source>
        <dbReference type="ARBA" id="ARBA00004370"/>
    </source>
</evidence>
<evidence type="ECO:0000259" key="7">
    <source>
        <dbReference type="PROSITE" id="PS51469"/>
    </source>
</evidence>
<dbReference type="GO" id="GO:0005635">
    <property type="term" value="C:nuclear envelope"/>
    <property type="evidence" value="ECO:0007669"/>
    <property type="project" value="TreeGrafter"/>
</dbReference>
<dbReference type="PANTHER" id="PTHR12911">
    <property type="entry name" value="SAD1/UNC-84-LIKE PROTEIN-RELATED"/>
    <property type="match status" value="1"/>
</dbReference>
<accession>A0A5A7PNN6</accession>
<gene>
    <name evidence="8" type="ORF">STAS_10717</name>
</gene>
<dbReference type="AlphaFoldDB" id="A0A5A7PNN6"/>
<evidence type="ECO:0000256" key="2">
    <source>
        <dbReference type="ARBA" id="ARBA00022692"/>
    </source>
</evidence>
<proteinExistence type="predicted"/>
<keyword evidence="4 6" id="KW-0472">Membrane</keyword>
<feature type="domain" description="SUN" evidence="7">
    <location>
        <begin position="169"/>
        <end position="328"/>
    </location>
</feature>
<dbReference type="PANTHER" id="PTHR12911:SF8">
    <property type="entry name" value="KLAROID PROTEIN-RELATED"/>
    <property type="match status" value="1"/>
</dbReference>